<feature type="compositionally biased region" description="Low complexity" evidence="1">
    <location>
        <begin position="1952"/>
        <end position="1972"/>
    </location>
</feature>
<feature type="region of interest" description="Disordered" evidence="1">
    <location>
        <begin position="1345"/>
        <end position="1417"/>
    </location>
</feature>
<reference evidence="2 3" key="1">
    <citation type="journal article" date="2015" name="PLoS Pathog.">
        <title>Leptomonas seymouri: Adaptations to the Dixenous Life Cycle Analyzed by Genome Sequencing, Transcriptome Profiling and Co-infection with Leishmania donovani.</title>
        <authorList>
            <person name="Kraeva N."/>
            <person name="Butenko A."/>
            <person name="Hlavacova J."/>
            <person name="Kostygov A."/>
            <person name="Myskova J."/>
            <person name="Grybchuk D."/>
            <person name="Lestinova T."/>
            <person name="Votypka J."/>
            <person name="Volf P."/>
            <person name="Opperdoes F."/>
            <person name="Flegontov P."/>
            <person name="Lukes J."/>
            <person name="Yurchenko V."/>
        </authorList>
    </citation>
    <scope>NUCLEOTIDE SEQUENCE [LARGE SCALE GENOMIC DNA]</scope>
    <source>
        <strain evidence="2 3">ATCC 30220</strain>
    </source>
</reference>
<feature type="region of interest" description="Disordered" evidence="1">
    <location>
        <begin position="1612"/>
        <end position="1644"/>
    </location>
</feature>
<evidence type="ECO:0000256" key="1">
    <source>
        <dbReference type="SAM" id="MobiDB-lite"/>
    </source>
</evidence>
<accession>A0A0N1IHJ7</accession>
<feature type="region of interest" description="Disordered" evidence="1">
    <location>
        <begin position="1276"/>
        <end position="1305"/>
    </location>
</feature>
<dbReference type="OMA" id="YAHITAV"/>
<feature type="region of interest" description="Disordered" evidence="1">
    <location>
        <begin position="1947"/>
        <end position="1974"/>
    </location>
</feature>
<feature type="region of interest" description="Disordered" evidence="1">
    <location>
        <begin position="819"/>
        <end position="838"/>
    </location>
</feature>
<feature type="region of interest" description="Disordered" evidence="1">
    <location>
        <begin position="307"/>
        <end position="334"/>
    </location>
</feature>
<organism evidence="2 3">
    <name type="scientific">Leptomonas seymouri</name>
    <dbReference type="NCBI Taxonomy" id="5684"/>
    <lineage>
        <taxon>Eukaryota</taxon>
        <taxon>Discoba</taxon>
        <taxon>Euglenozoa</taxon>
        <taxon>Kinetoplastea</taxon>
        <taxon>Metakinetoplastina</taxon>
        <taxon>Trypanosomatida</taxon>
        <taxon>Trypanosomatidae</taxon>
        <taxon>Leishmaniinae</taxon>
        <taxon>Leptomonas</taxon>
    </lineage>
</organism>
<feature type="region of interest" description="Disordered" evidence="1">
    <location>
        <begin position="2045"/>
        <end position="2067"/>
    </location>
</feature>
<gene>
    <name evidence="2" type="ORF">ABL78_7103</name>
</gene>
<feature type="region of interest" description="Disordered" evidence="1">
    <location>
        <begin position="1446"/>
        <end position="1493"/>
    </location>
</feature>
<dbReference type="VEuPathDB" id="TriTrypDB:Lsey_0317_0030"/>
<feature type="compositionally biased region" description="Basic residues" evidence="1">
    <location>
        <begin position="1839"/>
        <end position="1852"/>
    </location>
</feature>
<feature type="compositionally biased region" description="Basic and acidic residues" evidence="1">
    <location>
        <begin position="1450"/>
        <end position="1462"/>
    </location>
</feature>
<feature type="region of interest" description="Disordered" evidence="1">
    <location>
        <begin position="541"/>
        <end position="562"/>
    </location>
</feature>
<proteinExistence type="predicted"/>
<feature type="compositionally biased region" description="Basic and acidic residues" evidence="1">
    <location>
        <begin position="1059"/>
        <end position="1071"/>
    </location>
</feature>
<feature type="compositionally biased region" description="Low complexity" evidence="1">
    <location>
        <begin position="2047"/>
        <end position="2067"/>
    </location>
</feature>
<feature type="region of interest" description="Disordered" evidence="1">
    <location>
        <begin position="152"/>
        <end position="194"/>
    </location>
</feature>
<sequence length="2067" mass="219729">MLSFREIATSADDADPLQSCLQELQRRRQIKQQRRQHHRDACFTEEEAFLPAQELAYNREVLHVWTQKYPRLRSAIAALATTAFSDAHGSFHSSPDAPLSPFSASASVGAGVFSVAAAIKQSYPSLWIIPAGAIPASYYAHITAVDDPYPPSSAAAAKRRQYPLSPSTPSNGTANGSAVDASSSRRHQFPAGWAGSENRWDGAMRYSGRHCPVWIRREALQLPASPSPTATAAATQLASARSVTTTLTGCAPPNSVSSASPGAYTTQQKQRVLARWPQGKHVSAKVNAVLRSMDIEARKREQWNLHVQKSQQQQLQKENHHYANGRSKASNPTPEKALQTSLASFSVAGMTVSDSKSSSGDARRGSLTTMLTADAGGRELYWPAYITDVRAAFTGSACLRDNFQGLCLLQLYECFDEVLALALASPLQLVVDVVYAIDETSEGLDLPIDPIVVVDDCVPARETKDADNERRDRELAGASAYCPSFPEVTLQAPRENATAAAASTTTEYDERCPQLLPSTLPFVISDLNYSFQPVPPTFHRGSADTAAADARRRSSSVSPAATAIPEEVVTGTLHRSTLSTAPLSAYTILAGPVSESHSIVLLRPTPEVVCAVRARALQDLELRWKRLRQALIDQLVAYEEESPTPVAPIAEGSTGEAVDEERVSTMSRPVQILDSESSANPSMGQFGVQDEGLSPAPAGAVMLIEEELRRRSCLPELEGWRGQSLSPTQPVKDEGDVDNVCEHPLMSSRPASAQPAVAAASAQEVGCIDVGGQGAGESKPPLLSATPHTGGQLLMSDSGVEESPAAAAMAQSLLSISSPADRLPARRRSSYSSLRGGVDDTLKESTTAATVSAVTRLQQPYTPRLVAYAQQVCTKLQLPIGDECSSAAYSTLSSATRHRDEVSAPTMQPRSLADPQPAMTDLSSSANGGNTVDLSVERSRALSAAVRAAAAHQQEQEDALRRQQKPFAAPHYALPSITVEAPSPVSRGAPPFPSAACRDATQLQHQRVASVDIKHTAAVSSSLTFVSPPPPSALCTVLHEAKKGFAPFPLDTMETPTSRCDDPPVETDHRSTLAAKGGGGSSSSSSSSPARGGNVGGSHSSPLQLTPPQAKHLQPRPRFNERDELIVPSLSAAASSPLATCAAAAPVTTSFTNANRAAVGAESLAAFLSTPPPAAPPSHSSSPALRETVAQSRQRSPQSHASLPNVAELASTCQLLTTSRPHPEASSPSDTCRSSSGTASDFQRLSGTLPSPDGFSGTNTPPPFIATCASYGGGGMSQVSALKTGQRPSTSSLSNPAASSVPRSDVPQLRTTVVYSSAAAPHAATRVNGKHSALSGAPRIKTSLKSLQSASTPAQLSPRAALQSASLGSDVKDPAAAADVLPGRKASERLSPSPREQQHLGLRRPQAPQPSLDADQLRRRNVVLQSPRSLATSAVAAAAALAKSTAEAAAPHDDARHGKHSDSSAGHTPSAMAKANGVVGGDGVSPQGHPCAADNGSKDWVGLYIRGHSAAGVGEGFARKKSEDDANLDSPHPRKPSPAIEMPAPTFTEAPPARGHTQTDAYPQPLLVHTSDSSVQVAAHARHVHLQPHQPQRSGDHTHPSESSAILSASANREVELPSPTLSGKSNPLLVSEAGQRQQQQQQQPPAFMMLHRPPHPAASLHVIRALDDAELVRLCGLSHQHTHSGPAVAVDSEDKGRELLEDIRMKQTEKAAAQRTPRFDLQDDTQKDRGESRTHRQRSAGARIMRDKAVNSAPGKAPFTTASSARRVEDGDNASHRKMKAALSSHTPSRGSHHRSHKHRKHTAATQHRSPSPHLLQRSSSARHRESKNVERAVSSRSRSHRHRHRHRHHGSTRDLSNSDTGGVWFADTMAPTKVYPQRLQQLSSSPRASLNVTASEGSDDPRRCEDGLNSCERLRRSHRRRSEVRRDDAAHKACRQHVLSSLAAPCTTGSSSVSSRPRSRSSETSASSLRPIAARSASPVPLGGFVGPWTTSLAFHSARQSAARRSSRTQRTVLVRRVVPRCRREVFVEEGGSLVYRVPLAINGPSSASSRAPARSQSPRNVQGK</sequence>
<feature type="compositionally biased region" description="Polar residues" evidence="1">
    <location>
        <begin position="1345"/>
        <end position="1355"/>
    </location>
</feature>
<evidence type="ECO:0000313" key="3">
    <source>
        <dbReference type="Proteomes" id="UP000038009"/>
    </source>
</evidence>
<feature type="compositionally biased region" description="Basic residues" evidence="1">
    <location>
        <begin position="1792"/>
        <end position="1804"/>
    </location>
</feature>
<protein>
    <submittedName>
        <fullName evidence="2">Uncharacterized protein</fullName>
    </submittedName>
</protein>
<dbReference type="EMBL" id="LJSK01000317">
    <property type="protein sequence ID" value="KPI83853.1"/>
    <property type="molecule type" value="Genomic_DNA"/>
</dbReference>
<feature type="region of interest" description="Disordered" evidence="1">
    <location>
        <begin position="894"/>
        <end position="929"/>
    </location>
</feature>
<feature type="compositionally biased region" description="Polar residues" evidence="1">
    <location>
        <begin position="164"/>
        <end position="182"/>
    </location>
</feature>
<dbReference type="Proteomes" id="UP000038009">
    <property type="component" value="Unassembled WGS sequence"/>
</dbReference>
<feature type="compositionally biased region" description="Polar residues" evidence="1">
    <location>
        <begin position="1883"/>
        <end position="1898"/>
    </location>
</feature>
<dbReference type="OrthoDB" id="273921at2759"/>
<feature type="region of interest" description="Disordered" evidence="1">
    <location>
        <begin position="1883"/>
        <end position="1906"/>
    </location>
</feature>
<feature type="region of interest" description="Disordered" evidence="1">
    <location>
        <begin position="1517"/>
        <end position="1560"/>
    </location>
</feature>
<feature type="compositionally biased region" description="Basic and acidic residues" evidence="1">
    <location>
        <begin position="1718"/>
        <end position="1735"/>
    </location>
</feature>
<feature type="compositionally biased region" description="Polar residues" evidence="1">
    <location>
        <begin position="1218"/>
        <end position="1249"/>
    </location>
</feature>
<keyword evidence="3" id="KW-1185">Reference proteome</keyword>
<feature type="region of interest" description="Disordered" evidence="1">
    <location>
        <begin position="1047"/>
        <end position="1115"/>
    </location>
</feature>
<feature type="region of interest" description="Disordered" evidence="1">
    <location>
        <begin position="1218"/>
        <end position="1261"/>
    </location>
</feature>
<feature type="region of interest" description="Disordered" evidence="1">
    <location>
        <begin position="1169"/>
        <end position="1204"/>
    </location>
</feature>
<feature type="region of interest" description="Disordered" evidence="1">
    <location>
        <begin position="1709"/>
        <end position="1862"/>
    </location>
</feature>
<feature type="compositionally biased region" description="Polar residues" evidence="1">
    <location>
        <begin position="1097"/>
        <end position="1107"/>
    </location>
</feature>
<feature type="compositionally biased region" description="Polar residues" evidence="1">
    <location>
        <begin position="1189"/>
        <end position="1202"/>
    </location>
</feature>
<name>A0A0N1IHJ7_LEPSE</name>
<feature type="compositionally biased region" description="Basic and acidic residues" evidence="1">
    <location>
        <begin position="1767"/>
        <end position="1776"/>
    </location>
</feature>
<evidence type="ECO:0000313" key="2">
    <source>
        <dbReference type="EMBL" id="KPI83853.1"/>
    </source>
</evidence>
<comment type="caution">
    <text evidence="2">The sequence shown here is derived from an EMBL/GenBank/DDBJ whole genome shotgun (WGS) entry which is preliminary data.</text>
</comment>
<feature type="compositionally biased region" description="Polar residues" evidence="1">
    <location>
        <begin position="1277"/>
        <end position="1287"/>
    </location>
</feature>
<feature type="compositionally biased region" description="Low complexity" evidence="1">
    <location>
        <begin position="1288"/>
        <end position="1300"/>
    </location>
</feature>